<dbReference type="EMBL" id="WVUD01000055">
    <property type="protein sequence ID" value="MYL85097.1"/>
    <property type="molecule type" value="Genomic_DNA"/>
</dbReference>
<reference evidence="3 4" key="1">
    <citation type="submission" date="2020-01" db="EMBL/GenBank/DDBJ databases">
        <title>Genome sequence of Desulfovibrio aerotolerans DSM 16695(T).</title>
        <authorList>
            <person name="Karnachuk O."/>
            <person name="Avakyan M."/>
            <person name="Mardanov A."/>
            <person name="Kadnikov V."/>
            <person name="Ravin N."/>
        </authorList>
    </citation>
    <scope>NUCLEOTIDE SEQUENCE [LARGE SCALE GENOMIC DNA]</scope>
    <source>
        <strain evidence="3 4">DSM 16695</strain>
    </source>
</reference>
<dbReference type="SUPFAM" id="SSF52266">
    <property type="entry name" value="SGNH hydrolase"/>
    <property type="match status" value="1"/>
</dbReference>
<dbReference type="InterPro" id="IPR036514">
    <property type="entry name" value="SGNH_hydro_sf"/>
</dbReference>
<comment type="caution">
    <text evidence="3">The sequence shown here is derived from an EMBL/GenBank/DDBJ whole genome shotgun (WGS) entry which is preliminary data.</text>
</comment>
<dbReference type="AlphaFoldDB" id="A0A7C9N2T5"/>
<evidence type="ECO:0000259" key="2">
    <source>
        <dbReference type="Pfam" id="PF03629"/>
    </source>
</evidence>
<evidence type="ECO:0000313" key="3">
    <source>
        <dbReference type="EMBL" id="MYL85097.1"/>
    </source>
</evidence>
<sequence length="315" mass="33611">MQRGWRLAGWLLVAATVWVLVLAGRDVAYDLRLGDAQEAVERLIPHFPDALSRTAFTDTSGREGAPCRDFLGARPLVVLVIGQSNVANAALGEFTPGNRIGNYFAGQCFAAKNPLLGTSGERASAVLDFADAAIGQGLFDSALIVPLAVQGSSVFHWARHGELRPVLDGAVRRLQREGIAVNLVLYHQGEADCLVSLSGDRYALALDNVIHDLRRMGVKAPIVVSPVSRYKTLDCPDSDPAACSRICPEIRQAQAAIVDPSQGIFAGPDTDMAVPERFDGYHMTDAGRRRFAALLLETVAALPGVAGYAPVLAGQ</sequence>
<gene>
    <name evidence="3" type="ORF">GTA51_18475</name>
</gene>
<proteinExistence type="predicted"/>
<evidence type="ECO:0000313" key="4">
    <source>
        <dbReference type="Proteomes" id="UP000482487"/>
    </source>
</evidence>
<keyword evidence="4" id="KW-1185">Reference proteome</keyword>
<organism evidence="3 4">
    <name type="scientific">Solidesulfovibrio aerotolerans</name>
    <dbReference type="NCBI Taxonomy" id="295255"/>
    <lineage>
        <taxon>Bacteria</taxon>
        <taxon>Pseudomonadati</taxon>
        <taxon>Thermodesulfobacteriota</taxon>
        <taxon>Desulfovibrionia</taxon>
        <taxon>Desulfovibrionales</taxon>
        <taxon>Desulfovibrionaceae</taxon>
        <taxon>Solidesulfovibrio</taxon>
    </lineage>
</organism>
<dbReference type="RefSeq" id="WP_160963743.1">
    <property type="nucleotide sequence ID" value="NZ_WVUD01000055.1"/>
</dbReference>
<dbReference type="Proteomes" id="UP000482487">
    <property type="component" value="Unassembled WGS sequence"/>
</dbReference>
<evidence type="ECO:0000256" key="1">
    <source>
        <dbReference type="ARBA" id="ARBA00022801"/>
    </source>
</evidence>
<feature type="domain" description="Sialate O-acetylesterase" evidence="2">
    <location>
        <begin position="78"/>
        <end position="228"/>
    </location>
</feature>
<dbReference type="Pfam" id="PF03629">
    <property type="entry name" value="SASA"/>
    <property type="match status" value="1"/>
</dbReference>
<dbReference type="InterPro" id="IPR005181">
    <property type="entry name" value="SASA"/>
</dbReference>
<dbReference type="Gene3D" id="3.40.50.1110">
    <property type="entry name" value="SGNH hydrolase"/>
    <property type="match status" value="1"/>
</dbReference>
<dbReference type="GO" id="GO:0016788">
    <property type="term" value="F:hydrolase activity, acting on ester bonds"/>
    <property type="evidence" value="ECO:0007669"/>
    <property type="project" value="UniProtKB-ARBA"/>
</dbReference>
<keyword evidence="1 3" id="KW-0378">Hydrolase</keyword>
<dbReference type="OrthoDB" id="8449502at2"/>
<accession>A0A7C9N2T5</accession>
<protein>
    <submittedName>
        <fullName evidence="3">SGNH/GDSL hydrolase family protein</fullName>
    </submittedName>
</protein>
<name>A0A7C9N2T5_9BACT</name>